<evidence type="ECO:0000313" key="1">
    <source>
        <dbReference type="EMBL" id="KAJ1884775.1"/>
    </source>
</evidence>
<evidence type="ECO:0000313" key="2">
    <source>
        <dbReference type="Proteomes" id="UP001150581"/>
    </source>
</evidence>
<keyword evidence="2" id="KW-1185">Reference proteome</keyword>
<organism evidence="1 2">
    <name type="scientific">Kickxella alabastrina</name>
    <dbReference type="NCBI Taxonomy" id="61397"/>
    <lineage>
        <taxon>Eukaryota</taxon>
        <taxon>Fungi</taxon>
        <taxon>Fungi incertae sedis</taxon>
        <taxon>Zoopagomycota</taxon>
        <taxon>Kickxellomycotina</taxon>
        <taxon>Kickxellomycetes</taxon>
        <taxon>Kickxellales</taxon>
        <taxon>Kickxellaceae</taxon>
        <taxon>Kickxella</taxon>
    </lineage>
</organism>
<keyword evidence="1" id="KW-0808">Transferase</keyword>
<reference evidence="1" key="1">
    <citation type="submission" date="2022-07" db="EMBL/GenBank/DDBJ databases">
        <title>Phylogenomic reconstructions and comparative analyses of Kickxellomycotina fungi.</title>
        <authorList>
            <person name="Reynolds N.K."/>
            <person name="Stajich J.E."/>
            <person name="Barry K."/>
            <person name="Grigoriev I.V."/>
            <person name="Crous P."/>
            <person name="Smith M.E."/>
        </authorList>
    </citation>
    <scope>NUCLEOTIDE SEQUENCE</scope>
    <source>
        <strain evidence="1">Benny 63K</strain>
    </source>
</reference>
<proteinExistence type="predicted"/>
<feature type="non-terminal residue" evidence="1">
    <location>
        <position position="467"/>
    </location>
</feature>
<comment type="caution">
    <text evidence="1">The sequence shown here is derived from an EMBL/GenBank/DDBJ whole genome shotgun (WGS) entry which is preliminary data.</text>
</comment>
<keyword evidence="1" id="KW-0548">Nucleotidyltransferase</keyword>
<name>A0ACC1I482_9FUNG</name>
<dbReference type="EMBL" id="JANBPG010002742">
    <property type="protein sequence ID" value="KAJ1884775.1"/>
    <property type="molecule type" value="Genomic_DNA"/>
</dbReference>
<dbReference type="EC" id="2.7.7.7" evidence="1"/>
<keyword evidence="1" id="KW-0239">DNA-directed DNA polymerase</keyword>
<protein>
    <submittedName>
        <fullName evidence="1">DNA-directed DNA polymerase</fullName>
        <ecNumber evidence="1">2.7.7.7</ecNumber>
    </submittedName>
</protein>
<dbReference type="Proteomes" id="UP001150581">
    <property type="component" value="Unassembled WGS sequence"/>
</dbReference>
<gene>
    <name evidence="1" type="primary">POL5_4</name>
    <name evidence="1" type="ORF">LPJ66_010443</name>
</gene>
<sequence>MSSSTLDFYWGLSSLDEKQRIDSATQLIAALVKFQNSMPQTDEMATNEEEMAKMCASDVAYAIPRLIKGLASPRDGARQGFSIALSELLARIPCISVKLVLSLLWRFTEATNSMKGQEQRDMRFGRIFGLMALVQSGIIERTGTTAVDIRKIVMELTAIGSRKSYLREISYVTLTSMVPVLGKFEFKDELITMFVAVALDKGTIETPDELYLAMRLRREYPAYNWYTAFPHWQGKHMLGHKNVGKLAAILCETSTDNPALFSTWHSQLHTVWTEIFDLYFNKERAQEVADMAVMDFEVVWDHVVERGLFAPGASQFRRYWGFLLLERLMPHLSEENVPAMMTPNIVRGLSDNISLSGKSLLAKVGLRTAEKLIEICEGNTAVGLAVLTHLLNQRTTIQSPGPNTNNLRSMMANRIVAKLDSQAIIGYVDYLQKVFVTPKLARKNTTGVADPIMVTNVSDKSIEKQRG</sequence>
<accession>A0ACC1I482</accession>